<keyword evidence="4" id="KW-1185">Reference proteome</keyword>
<evidence type="ECO:0000313" key="4">
    <source>
        <dbReference type="Proteomes" id="UP000654370"/>
    </source>
</evidence>
<dbReference type="Proteomes" id="UP000654370">
    <property type="component" value="Unassembled WGS sequence"/>
</dbReference>
<reference evidence="3" key="1">
    <citation type="submission" date="2020-12" db="EMBL/GenBank/DDBJ databases">
        <title>Metabolic potential, ecology and presence of endohyphal bacteria is reflected in genomic diversity of Mucoromycotina.</title>
        <authorList>
            <person name="Muszewska A."/>
            <person name="Okrasinska A."/>
            <person name="Steczkiewicz K."/>
            <person name="Drgas O."/>
            <person name="Orlowska M."/>
            <person name="Perlinska-Lenart U."/>
            <person name="Aleksandrzak-Piekarczyk T."/>
            <person name="Szatraj K."/>
            <person name="Zielenkiewicz U."/>
            <person name="Pilsyk S."/>
            <person name="Malc E."/>
            <person name="Mieczkowski P."/>
            <person name="Kruszewska J.S."/>
            <person name="Biernat P."/>
            <person name="Pawlowska J."/>
        </authorList>
    </citation>
    <scope>NUCLEOTIDE SEQUENCE</scope>
    <source>
        <strain evidence="3">WA0000067209</strain>
    </source>
</reference>
<dbReference type="InterPro" id="IPR011993">
    <property type="entry name" value="PH-like_dom_sf"/>
</dbReference>
<dbReference type="EMBL" id="JAEPQZ010000001">
    <property type="protein sequence ID" value="KAG2186082.1"/>
    <property type="molecule type" value="Genomic_DNA"/>
</dbReference>
<sequence>MTVALETGPTMTDSTSTGSKVDPKMTAVSMQSINSIFRRMNMFPRQDTFKYPDSTSPQVDELMLQMCGRSESSDSDKRVATPDLTDESEASLASSNLSTFAADDKQYEGRPPRKFNSRTSLLINTKLRSMTRSAFRSPSSAMFNKASLFSLLEKRDSKPIKDPLSAPVAPSNAIHYHSFSPINELNNFSCDRLQWIKNSPVQKADVYVRQQAMRPEPRMSFLSSGSRRNQNVLKVPAKNSDGLNVKVRDTQPTSRPAMKPSLTMPSMRDIKSPIGVFYCRVLKISNMACNKEFKVYVQMEVNGTQKTTSAVVMGKSGKHSACAVFDEAFLFDVDGPFTCKLAVRAHPIRNRVTLQAIKRRDSSRSLNTANASENEIIFGLADLHYEKVEGMDKAIRSFSLGRDRDMGNNKIEGEIELQLGIHLDVAGRVRESRSQGGLSGRVHADYLTVHTRGKMLPKWIRYWAVVDNDDLMLYDFTYQEDKEPVAIINLNHVRNISRSDDRIVLGATGFSLDMDHRCVANDNSAGLDEGEEIDYKMLMIADSTEKAAQWKEIFFEYVNVLQTMGVSDRQIVSNEESGVDLRYLW</sequence>
<feature type="compositionally biased region" description="Basic and acidic residues" evidence="1">
    <location>
        <begin position="71"/>
        <end position="80"/>
    </location>
</feature>
<evidence type="ECO:0000259" key="2">
    <source>
        <dbReference type="SMART" id="SM00233"/>
    </source>
</evidence>
<accession>A0A8H7ULE9</accession>
<dbReference type="AlphaFoldDB" id="A0A8H7ULE9"/>
<dbReference type="SUPFAM" id="SSF50729">
    <property type="entry name" value="PH domain-like"/>
    <property type="match status" value="1"/>
</dbReference>
<feature type="region of interest" description="Disordered" evidence="1">
    <location>
        <begin position="243"/>
        <end position="265"/>
    </location>
</feature>
<feature type="region of interest" description="Disordered" evidence="1">
    <location>
        <begin position="1"/>
        <end position="22"/>
    </location>
</feature>
<feature type="compositionally biased region" description="Polar residues" evidence="1">
    <location>
        <begin position="9"/>
        <end position="19"/>
    </location>
</feature>
<evidence type="ECO:0000313" key="3">
    <source>
        <dbReference type="EMBL" id="KAG2186082.1"/>
    </source>
</evidence>
<dbReference type="SMART" id="SM00233">
    <property type="entry name" value="PH"/>
    <property type="match status" value="1"/>
</dbReference>
<gene>
    <name evidence="3" type="ORF">INT43_002520</name>
</gene>
<dbReference type="InterPro" id="IPR001849">
    <property type="entry name" value="PH_domain"/>
</dbReference>
<feature type="domain" description="PH" evidence="2">
    <location>
        <begin position="441"/>
        <end position="561"/>
    </location>
</feature>
<protein>
    <recommendedName>
        <fullName evidence="2">PH domain-containing protein</fullName>
    </recommendedName>
</protein>
<evidence type="ECO:0000256" key="1">
    <source>
        <dbReference type="SAM" id="MobiDB-lite"/>
    </source>
</evidence>
<name>A0A8H7ULE9_MORIS</name>
<feature type="region of interest" description="Disordered" evidence="1">
    <location>
        <begin position="68"/>
        <end position="92"/>
    </location>
</feature>
<dbReference type="OrthoDB" id="2119658at2759"/>
<dbReference type="Gene3D" id="2.30.29.30">
    <property type="entry name" value="Pleckstrin-homology domain (PH domain)/Phosphotyrosine-binding domain (PTB)"/>
    <property type="match status" value="1"/>
</dbReference>
<organism evidence="3 4">
    <name type="scientific">Mortierella isabellina</name>
    <name type="common">Filamentous fungus</name>
    <name type="synonym">Umbelopsis isabellina</name>
    <dbReference type="NCBI Taxonomy" id="91625"/>
    <lineage>
        <taxon>Eukaryota</taxon>
        <taxon>Fungi</taxon>
        <taxon>Fungi incertae sedis</taxon>
        <taxon>Mucoromycota</taxon>
        <taxon>Mucoromycotina</taxon>
        <taxon>Umbelopsidomycetes</taxon>
        <taxon>Umbelopsidales</taxon>
        <taxon>Umbelopsidaceae</taxon>
        <taxon>Umbelopsis</taxon>
    </lineage>
</organism>
<proteinExistence type="predicted"/>
<comment type="caution">
    <text evidence="3">The sequence shown here is derived from an EMBL/GenBank/DDBJ whole genome shotgun (WGS) entry which is preliminary data.</text>
</comment>